<gene>
    <name evidence="1" type="ORF">Sangu_2882800</name>
</gene>
<dbReference type="EMBL" id="JACGWK010001716">
    <property type="protein sequence ID" value="KAL0283536.1"/>
    <property type="molecule type" value="Genomic_DNA"/>
</dbReference>
<sequence>MDFKDHTELFPSIVIRSSKDNLKVKGTTHCIHELAKVIHLSKSRFVQIFAYPQVRRVMRDALDPRSSVSFSNQGIVVEVFPSRRQGQYRIYPFELSSSYRTTWIPQSSIENYWEWTKDMLGHHATSFTSPRSIGCARISYHTTTTSMSFKLSLIWCPL</sequence>
<protein>
    <submittedName>
        <fullName evidence="1">Uncharacterized protein</fullName>
    </submittedName>
</protein>
<evidence type="ECO:0000313" key="1">
    <source>
        <dbReference type="EMBL" id="KAL0283536.1"/>
    </source>
</evidence>
<reference evidence="1" key="2">
    <citation type="journal article" date="2024" name="Plant">
        <title>Genomic evolution and insights into agronomic trait innovations of Sesamum species.</title>
        <authorList>
            <person name="Miao H."/>
            <person name="Wang L."/>
            <person name="Qu L."/>
            <person name="Liu H."/>
            <person name="Sun Y."/>
            <person name="Le M."/>
            <person name="Wang Q."/>
            <person name="Wei S."/>
            <person name="Zheng Y."/>
            <person name="Lin W."/>
            <person name="Duan Y."/>
            <person name="Cao H."/>
            <person name="Xiong S."/>
            <person name="Wang X."/>
            <person name="Wei L."/>
            <person name="Li C."/>
            <person name="Ma Q."/>
            <person name="Ju M."/>
            <person name="Zhao R."/>
            <person name="Li G."/>
            <person name="Mu C."/>
            <person name="Tian Q."/>
            <person name="Mei H."/>
            <person name="Zhang T."/>
            <person name="Gao T."/>
            <person name="Zhang H."/>
        </authorList>
    </citation>
    <scope>NUCLEOTIDE SEQUENCE</scope>
    <source>
        <strain evidence="1">G01</strain>
    </source>
</reference>
<reference evidence="1" key="1">
    <citation type="submission" date="2020-06" db="EMBL/GenBank/DDBJ databases">
        <authorList>
            <person name="Li T."/>
            <person name="Hu X."/>
            <person name="Zhang T."/>
            <person name="Song X."/>
            <person name="Zhang H."/>
            <person name="Dai N."/>
            <person name="Sheng W."/>
            <person name="Hou X."/>
            <person name="Wei L."/>
        </authorList>
    </citation>
    <scope>NUCLEOTIDE SEQUENCE</scope>
    <source>
        <strain evidence="1">G01</strain>
        <tissue evidence="1">Leaf</tissue>
    </source>
</reference>
<comment type="caution">
    <text evidence="1">The sequence shown here is derived from an EMBL/GenBank/DDBJ whole genome shotgun (WGS) entry which is preliminary data.</text>
</comment>
<name>A0AAW2ING0_9LAMI</name>
<dbReference type="AlphaFoldDB" id="A0AAW2ING0"/>
<proteinExistence type="predicted"/>
<accession>A0AAW2ING0</accession>
<organism evidence="1">
    <name type="scientific">Sesamum angustifolium</name>
    <dbReference type="NCBI Taxonomy" id="2727405"/>
    <lineage>
        <taxon>Eukaryota</taxon>
        <taxon>Viridiplantae</taxon>
        <taxon>Streptophyta</taxon>
        <taxon>Embryophyta</taxon>
        <taxon>Tracheophyta</taxon>
        <taxon>Spermatophyta</taxon>
        <taxon>Magnoliopsida</taxon>
        <taxon>eudicotyledons</taxon>
        <taxon>Gunneridae</taxon>
        <taxon>Pentapetalae</taxon>
        <taxon>asterids</taxon>
        <taxon>lamiids</taxon>
        <taxon>Lamiales</taxon>
        <taxon>Pedaliaceae</taxon>
        <taxon>Sesamum</taxon>
    </lineage>
</organism>